<feature type="domain" description="B30.2/SPRY" evidence="7">
    <location>
        <begin position="760"/>
        <end position="952"/>
    </location>
</feature>
<dbReference type="SUPFAM" id="SSF52047">
    <property type="entry name" value="RNI-like"/>
    <property type="match status" value="1"/>
</dbReference>
<dbReference type="Proteomes" id="UP000261500">
    <property type="component" value="Unplaced"/>
</dbReference>
<evidence type="ECO:0000313" key="10">
    <source>
        <dbReference type="Proteomes" id="UP000261500"/>
    </source>
</evidence>
<evidence type="ECO:0000256" key="2">
    <source>
        <dbReference type="ARBA" id="ARBA00022490"/>
    </source>
</evidence>
<dbReference type="InterPro" id="IPR032675">
    <property type="entry name" value="LRR_dom_sf"/>
</dbReference>
<evidence type="ECO:0000256" key="3">
    <source>
        <dbReference type="ARBA" id="ARBA00022614"/>
    </source>
</evidence>
<dbReference type="PANTHER" id="PTHR24106">
    <property type="entry name" value="NACHT, LRR AND CARD DOMAINS-CONTAINING"/>
    <property type="match status" value="1"/>
</dbReference>
<accession>A0A3B3V037</accession>
<dbReference type="Gene3D" id="3.80.10.10">
    <property type="entry name" value="Ribonuclease Inhibitor"/>
    <property type="match status" value="1"/>
</dbReference>
<dbReference type="Ensembl" id="ENSPLAT00000031772.1">
    <property type="protein sequence ID" value="ENSPLAP00000018266.1"/>
    <property type="gene ID" value="ENSPLAG00000022866.1"/>
</dbReference>
<dbReference type="Pfam" id="PF13765">
    <property type="entry name" value="PRY"/>
    <property type="match status" value="1"/>
</dbReference>
<dbReference type="InterPro" id="IPR013320">
    <property type="entry name" value="ConA-like_dom_sf"/>
</dbReference>
<dbReference type="PRINTS" id="PR01407">
    <property type="entry name" value="BUTYPHLNCDUF"/>
</dbReference>
<dbReference type="CDD" id="cd16040">
    <property type="entry name" value="SPRY_PRY_SNTX"/>
    <property type="match status" value="1"/>
</dbReference>
<dbReference type="InterPro" id="IPR003879">
    <property type="entry name" value="Butyrophylin_SPRY"/>
</dbReference>
<dbReference type="FunFam" id="3.40.50.300:FF:001524">
    <property type="entry name" value="Si:dkey-126g1.7"/>
    <property type="match status" value="1"/>
</dbReference>
<keyword evidence="10" id="KW-1185">Reference proteome</keyword>
<dbReference type="InterPro" id="IPR001870">
    <property type="entry name" value="B30.2/SPRY"/>
</dbReference>
<dbReference type="SUPFAM" id="SSF52540">
    <property type="entry name" value="P-loop containing nucleoside triphosphate hydrolases"/>
    <property type="match status" value="1"/>
</dbReference>
<dbReference type="InterPro" id="IPR027417">
    <property type="entry name" value="P-loop_NTPase"/>
</dbReference>
<dbReference type="InterPro" id="IPR041267">
    <property type="entry name" value="NLRP_HD2"/>
</dbReference>
<keyword evidence="6" id="KW-0067">ATP-binding</keyword>
<evidence type="ECO:0000259" key="8">
    <source>
        <dbReference type="PROSITE" id="PS50837"/>
    </source>
</evidence>
<dbReference type="InterPro" id="IPR006574">
    <property type="entry name" value="PRY"/>
</dbReference>
<keyword evidence="2" id="KW-0963">Cytoplasm</keyword>
<keyword evidence="3" id="KW-0433">Leucine-rich repeat</keyword>
<comment type="subcellular location">
    <subcellularLocation>
        <location evidence="1">Cytoplasm</location>
    </subcellularLocation>
</comment>
<dbReference type="InterPro" id="IPR041075">
    <property type="entry name" value="NOD1/2_WH"/>
</dbReference>
<dbReference type="PROSITE" id="PS50837">
    <property type="entry name" value="NACHT"/>
    <property type="match status" value="1"/>
</dbReference>
<dbReference type="Pfam" id="PF17779">
    <property type="entry name" value="WHD_NOD2"/>
    <property type="match status" value="1"/>
</dbReference>
<dbReference type="InterPro" id="IPR043136">
    <property type="entry name" value="B30.2/SPRY_sf"/>
</dbReference>
<dbReference type="InterPro" id="IPR029495">
    <property type="entry name" value="NACHT-assoc"/>
</dbReference>
<dbReference type="SMART" id="SM01288">
    <property type="entry name" value="FISNA"/>
    <property type="match status" value="1"/>
</dbReference>
<dbReference type="Gene3D" id="3.40.50.300">
    <property type="entry name" value="P-loop containing nucleotide triphosphate hydrolases"/>
    <property type="match status" value="1"/>
</dbReference>
<evidence type="ECO:0000313" key="9">
    <source>
        <dbReference type="Ensembl" id="ENSPLAP00000018266.1"/>
    </source>
</evidence>
<dbReference type="GO" id="GO:0005737">
    <property type="term" value="C:cytoplasm"/>
    <property type="evidence" value="ECO:0007669"/>
    <property type="project" value="UniProtKB-SubCell"/>
</dbReference>
<dbReference type="Pfam" id="PF00622">
    <property type="entry name" value="SPRY"/>
    <property type="match status" value="1"/>
</dbReference>
<dbReference type="Pfam" id="PF05729">
    <property type="entry name" value="NACHT"/>
    <property type="match status" value="1"/>
</dbReference>
<dbReference type="SMART" id="SM00589">
    <property type="entry name" value="PRY"/>
    <property type="match status" value="1"/>
</dbReference>
<evidence type="ECO:0000256" key="1">
    <source>
        <dbReference type="ARBA" id="ARBA00004496"/>
    </source>
</evidence>
<reference evidence="9" key="1">
    <citation type="submission" date="2025-08" db="UniProtKB">
        <authorList>
            <consortium name="Ensembl"/>
        </authorList>
    </citation>
    <scope>IDENTIFICATION</scope>
</reference>
<proteinExistence type="predicted"/>
<dbReference type="Pfam" id="PF13516">
    <property type="entry name" value="LRR_6"/>
    <property type="match status" value="3"/>
</dbReference>
<dbReference type="Pfam" id="PF14484">
    <property type="entry name" value="FISNA"/>
    <property type="match status" value="1"/>
</dbReference>
<name>A0A3B3V037_9TELE</name>
<dbReference type="SUPFAM" id="SSF49899">
    <property type="entry name" value="Concanavalin A-like lectins/glucanases"/>
    <property type="match status" value="1"/>
</dbReference>
<keyword evidence="4" id="KW-0677">Repeat</keyword>
<dbReference type="InterPro" id="IPR007111">
    <property type="entry name" value="NACHT_NTPase"/>
</dbReference>
<evidence type="ECO:0000256" key="5">
    <source>
        <dbReference type="ARBA" id="ARBA00022741"/>
    </source>
</evidence>
<dbReference type="InterPro" id="IPR001611">
    <property type="entry name" value="Leu-rich_rpt"/>
</dbReference>
<dbReference type="GO" id="GO:0005524">
    <property type="term" value="F:ATP binding"/>
    <property type="evidence" value="ECO:0007669"/>
    <property type="project" value="UniProtKB-KW"/>
</dbReference>
<evidence type="ECO:0008006" key="11">
    <source>
        <dbReference type="Google" id="ProtNLM"/>
    </source>
</evidence>
<dbReference type="InterPro" id="IPR051261">
    <property type="entry name" value="NLR"/>
</dbReference>
<dbReference type="PROSITE" id="PS50188">
    <property type="entry name" value="B302_SPRY"/>
    <property type="match status" value="1"/>
</dbReference>
<dbReference type="Gene3D" id="2.60.120.920">
    <property type="match status" value="1"/>
</dbReference>
<organism evidence="9 10">
    <name type="scientific">Poecilia latipinna</name>
    <name type="common">sailfin molly</name>
    <dbReference type="NCBI Taxonomy" id="48699"/>
    <lineage>
        <taxon>Eukaryota</taxon>
        <taxon>Metazoa</taxon>
        <taxon>Chordata</taxon>
        <taxon>Craniata</taxon>
        <taxon>Vertebrata</taxon>
        <taxon>Euteleostomi</taxon>
        <taxon>Actinopterygii</taxon>
        <taxon>Neopterygii</taxon>
        <taxon>Teleostei</taxon>
        <taxon>Neoteleostei</taxon>
        <taxon>Acanthomorphata</taxon>
        <taxon>Ovalentaria</taxon>
        <taxon>Atherinomorphae</taxon>
        <taxon>Cyprinodontiformes</taxon>
        <taxon>Poeciliidae</taxon>
        <taxon>Poeciliinae</taxon>
        <taxon>Poecilia</taxon>
    </lineage>
</organism>
<dbReference type="GeneTree" id="ENSGT01150000286904"/>
<protein>
    <recommendedName>
        <fullName evidence="11">B30.2/SPRY domain-containing protein</fullName>
    </recommendedName>
</protein>
<dbReference type="AlphaFoldDB" id="A0A3B3V037"/>
<dbReference type="SMART" id="SM00449">
    <property type="entry name" value="SPRY"/>
    <property type="match status" value="1"/>
</dbReference>
<reference evidence="9" key="2">
    <citation type="submission" date="2025-09" db="UniProtKB">
        <authorList>
            <consortium name="Ensembl"/>
        </authorList>
    </citation>
    <scope>IDENTIFICATION</scope>
</reference>
<evidence type="ECO:0000256" key="4">
    <source>
        <dbReference type="ARBA" id="ARBA00022737"/>
    </source>
</evidence>
<feature type="domain" description="NACHT" evidence="8">
    <location>
        <begin position="173"/>
        <end position="307"/>
    </location>
</feature>
<dbReference type="STRING" id="48699.ENSPLAP00000018266"/>
<dbReference type="Pfam" id="PF17776">
    <property type="entry name" value="NLRC4_HD2"/>
    <property type="match status" value="1"/>
</dbReference>
<dbReference type="InterPro" id="IPR003877">
    <property type="entry name" value="SPRY_dom"/>
</dbReference>
<keyword evidence="5" id="KW-0547">Nucleotide-binding</keyword>
<evidence type="ECO:0000256" key="6">
    <source>
        <dbReference type="ARBA" id="ARBA00022840"/>
    </source>
</evidence>
<sequence>MFSQILEDDILHFAKNELQTFCKILSQDLSESSESQEVEMDPHEDENEKRIIKKAFLKITLDFMRNMKQEELANALLNSKMVSVITLCQHTLKSNLKNRFGYMFEGLDKSGNPTLLNRIYTELYITEGTPAEVNCKHEVKLIERAFLRPTKPELKIRREDIFKRSTERDKPIRTVMTEGVAGIGKTVLTKKFALDWAEGNIYQHIQFIFPLSFRELNMLMREKISLVELIHLFFPEIKEAGIYTFEEFRVLFIFDGLDECRLPLSLKTKEVLTDVTEPASLDVMLTNLIKGKLLPSARIWITTRPAAAHQIPPEFVDLVTEVRGFNDPQKEEYFRKRFTEEEESRRIISHINSSRSIFIMCHIPVFCWITATVLEDAIKTNQERDLPKSLTEMYVYFLVVLSKVKNIKYDRRTDIDSFWTPETKDTIQSLGKLAFDQLMKGNLFLYESDLTECGIDVRAASVYSGVFTEIFQEERGLFHENVFCFVHLSIQEFLAALHVHLTFTNTGINLLAGEDSAPTTFEDFHQCAVDKAVQSPNGHLDLFLRFLLGLSLETNQTFLQGLITVEGSESSSSQNTIQYIKKKIGENICIMKNNNLFHCLSELKDCSLVEEIQAILRPGKLPADKLPPAKWATLVNIILSSTEKLDEFYLNKYFESDNAATGLLTVIVNSTKAVLSCCNLTDMSCSGLASALQSRCLLLKELDLSNNDLKDSGVKLLCEGLRSPHCTLETLSLSGCLITKEGCADLVSSLRLNPSHLKKLDVSYNHLEECGVKHFSAGQKDLKLAFTHKNLILSDNNRKVTVGGEQQPYPDHPERFDVLEQLLCTDGLAGRRYWEVEWRGKVHIAVTYRRIKRKGENDDCSLGKNDESWSLLCSDNGHSGLHKNEVASIYGAPSNRVGVYLDWPGGILSFFAVSSGKMTHLHTFHAKFTEPVYPAFRITEPTGSSLFFSHIL</sequence>
<evidence type="ECO:0000259" key="7">
    <source>
        <dbReference type="PROSITE" id="PS50188"/>
    </source>
</evidence>
<dbReference type="SMART" id="SM00368">
    <property type="entry name" value="LRR_RI"/>
    <property type="match status" value="3"/>
</dbReference>